<dbReference type="SUPFAM" id="SSF51069">
    <property type="entry name" value="Carbonic anhydrase"/>
    <property type="match status" value="1"/>
</dbReference>
<feature type="chain" id="PRO_5033719444" description="carbonic anhydrase" evidence="7">
    <location>
        <begin position="23"/>
        <end position="244"/>
    </location>
</feature>
<evidence type="ECO:0000256" key="5">
    <source>
        <dbReference type="ARBA" id="ARBA00023239"/>
    </source>
</evidence>
<dbReference type="EC" id="4.2.1.1" evidence="2"/>
<comment type="similarity">
    <text evidence="1">Belongs to the alpha-carbonic anhydrase family.</text>
</comment>
<dbReference type="InterPro" id="IPR001148">
    <property type="entry name" value="CA_dom"/>
</dbReference>
<dbReference type="AlphaFoldDB" id="A0A0M2KJ78"/>
<dbReference type="CDD" id="cd03124">
    <property type="entry name" value="alpha_CA_prokaryotic_like"/>
    <property type="match status" value="1"/>
</dbReference>
<sequence length="244" mass="27570">MKIKTSVLLLSVAAFLSPVSSASHWSYEGRQSPEHWGELSKAFHVCHEGKYQSPVDINQVIHGNNPDLKIQFHTDTETIVNNGHTIMITVRDDDHLLLDGKKFTLRQFHFHAPSENHIEGKAWPLEAHFVHADDNNELAVLAVMFEEGEENQALVPLIAAFPAKKNYPQVLNHGIDLSQLLPADQSYYRFSGSLTTPPCTEGVRWLVMKHPVTLSTSQLKMFQHALKYANNRPIQPLHGRMIVD</sequence>
<evidence type="ECO:0000256" key="1">
    <source>
        <dbReference type="ARBA" id="ARBA00010718"/>
    </source>
</evidence>
<dbReference type="PANTHER" id="PTHR18952:SF265">
    <property type="entry name" value="CARBONIC ANHYDRASE"/>
    <property type="match status" value="1"/>
</dbReference>
<evidence type="ECO:0000313" key="12">
    <source>
        <dbReference type="Proteomes" id="UP000264980"/>
    </source>
</evidence>
<proteinExistence type="inferred from homology"/>
<organism evidence="10 11">
    <name type="scientific">Erwinia tracheiphila</name>
    <dbReference type="NCBI Taxonomy" id="65700"/>
    <lineage>
        <taxon>Bacteria</taxon>
        <taxon>Pseudomonadati</taxon>
        <taxon>Pseudomonadota</taxon>
        <taxon>Gammaproteobacteria</taxon>
        <taxon>Enterobacterales</taxon>
        <taxon>Erwiniaceae</taxon>
        <taxon>Erwinia</taxon>
    </lineage>
</organism>
<keyword evidence="11" id="KW-1185">Reference proteome</keyword>
<feature type="signal peptide" evidence="7">
    <location>
        <begin position="1"/>
        <end position="22"/>
    </location>
</feature>
<evidence type="ECO:0000313" key="10">
    <source>
        <dbReference type="EMBL" id="KKF37298.1"/>
    </source>
</evidence>
<feature type="domain" description="Alpha-carbonic anhydrase" evidence="8">
    <location>
        <begin position="23"/>
        <end position="244"/>
    </location>
</feature>
<evidence type="ECO:0000256" key="6">
    <source>
        <dbReference type="ARBA" id="ARBA00048348"/>
    </source>
</evidence>
<evidence type="ECO:0000313" key="11">
    <source>
        <dbReference type="Proteomes" id="UP000033924"/>
    </source>
</evidence>
<keyword evidence="7" id="KW-0732">Signal</keyword>
<dbReference type="PROSITE" id="PS51144">
    <property type="entry name" value="ALPHA_CA_2"/>
    <property type="match status" value="1"/>
</dbReference>
<dbReference type="InterPro" id="IPR036398">
    <property type="entry name" value="CA_dom_sf"/>
</dbReference>
<dbReference type="SMART" id="SM01057">
    <property type="entry name" value="Carb_anhydrase"/>
    <property type="match status" value="1"/>
</dbReference>
<keyword evidence="5" id="KW-0456">Lyase</keyword>
<reference evidence="9 12" key="2">
    <citation type="submission" date="2016-01" db="EMBL/GenBank/DDBJ databases">
        <authorList>
            <person name="Oliw E.H."/>
        </authorList>
    </citation>
    <scope>NUCLEOTIDE SEQUENCE [LARGE SCALE GENOMIC DNA]</scope>
    <source>
        <strain evidence="9 12">MDcuke</strain>
    </source>
</reference>
<protein>
    <recommendedName>
        <fullName evidence="2">carbonic anhydrase</fullName>
        <ecNumber evidence="2">4.2.1.1</ecNumber>
    </recommendedName>
</protein>
<evidence type="ECO:0000256" key="2">
    <source>
        <dbReference type="ARBA" id="ARBA00012925"/>
    </source>
</evidence>
<dbReference type="Proteomes" id="UP000264980">
    <property type="component" value="Chromosome"/>
</dbReference>
<dbReference type="InterPro" id="IPR041891">
    <property type="entry name" value="Alpha_CA_prokaryot-like"/>
</dbReference>
<dbReference type="EMBL" id="CP013970">
    <property type="protein sequence ID" value="AXF78234.1"/>
    <property type="molecule type" value="Genomic_DNA"/>
</dbReference>
<dbReference type="InterPro" id="IPR023561">
    <property type="entry name" value="Carbonic_anhydrase_a-class"/>
</dbReference>
<evidence type="ECO:0000256" key="7">
    <source>
        <dbReference type="SAM" id="SignalP"/>
    </source>
</evidence>
<dbReference type="Pfam" id="PF00194">
    <property type="entry name" value="Carb_anhydrase"/>
    <property type="match status" value="1"/>
</dbReference>
<reference evidence="10 11" key="1">
    <citation type="submission" date="2015-01" db="EMBL/GenBank/DDBJ databases">
        <title>Erwinia tracheiphila.</title>
        <authorList>
            <person name="Shapiro L.R."/>
        </authorList>
    </citation>
    <scope>NUCLEOTIDE SEQUENCE [LARGE SCALE GENOMIC DNA]</scope>
    <source>
        <strain evidence="10 11">BuffGH</strain>
    </source>
</reference>
<evidence type="ECO:0000259" key="8">
    <source>
        <dbReference type="PROSITE" id="PS51144"/>
    </source>
</evidence>
<dbReference type="STRING" id="65700.SY86_20860"/>
<dbReference type="PATRIC" id="fig|65700.7.peg.5202"/>
<dbReference type="GO" id="GO:0004089">
    <property type="term" value="F:carbonate dehydratase activity"/>
    <property type="evidence" value="ECO:0007669"/>
    <property type="project" value="UniProtKB-EC"/>
</dbReference>
<dbReference type="Proteomes" id="UP000033924">
    <property type="component" value="Unassembled WGS sequence"/>
</dbReference>
<dbReference type="PANTHER" id="PTHR18952">
    <property type="entry name" value="CARBONIC ANHYDRASE"/>
    <property type="match status" value="1"/>
</dbReference>
<evidence type="ECO:0000256" key="3">
    <source>
        <dbReference type="ARBA" id="ARBA00022723"/>
    </source>
</evidence>
<dbReference type="Gene3D" id="3.10.200.10">
    <property type="entry name" value="Alpha carbonic anhydrase"/>
    <property type="match status" value="1"/>
</dbReference>
<dbReference type="RefSeq" id="WP_016190617.1">
    <property type="nucleotide sequence ID" value="NZ_CP013970.1"/>
</dbReference>
<keyword evidence="3" id="KW-0479">Metal-binding</keyword>
<name>A0A0M2KJ78_9GAMM</name>
<evidence type="ECO:0000313" key="9">
    <source>
        <dbReference type="EMBL" id="AXF78234.1"/>
    </source>
</evidence>
<dbReference type="GO" id="GO:0008270">
    <property type="term" value="F:zinc ion binding"/>
    <property type="evidence" value="ECO:0007669"/>
    <property type="project" value="InterPro"/>
</dbReference>
<dbReference type="EMBL" id="JXNU01000003">
    <property type="protein sequence ID" value="KKF37298.1"/>
    <property type="molecule type" value="Genomic_DNA"/>
</dbReference>
<accession>A0A0M2KJ78</accession>
<gene>
    <name evidence="9" type="ORF">AV903_23085</name>
    <name evidence="10" type="ORF">SY86_20860</name>
</gene>
<keyword evidence="4" id="KW-0862">Zinc</keyword>
<evidence type="ECO:0000256" key="4">
    <source>
        <dbReference type="ARBA" id="ARBA00022833"/>
    </source>
</evidence>
<comment type="catalytic activity">
    <reaction evidence="6">
        <text>hydrogencarbonate + H(+) = CO2 + H2O</text>
        <dbReference type="Rhea" id="RHEA:10748"/>
        <dbReference type="ChEBI" id="CHEBI:15377"/>
        <dbReference type="ChEBI" id="CHEBI:15378"/>
        <dbReference type="ChEBI" id="CHEBI:16526"/>
        <dbReference type="ChEBI" id="CHEBI:17544"/>
        <dbReference type="EC" id="4.2.1.1"/>
    </reaction>
</comment>